<keyword evidence="1" id="KW-1133">Transmembrane helix</keyword>
<keyword evidence="3" id="KW-1185">Reference proteome</keyword>
<sequence>MSVSIPREIGYISPKRDLNNDIHLSVFVFSYMRLVVAISQRGPNVKINYSTPAGSSAQNGVIFHGRSLFIPEGDCEFSIFIPKGETVVLAYASLRYMTCSTVEVCTTHNMTHTFQYHDSLSDDVTEVCILYAPSSMESRFRIEEGTKLGENQILFVYNHIMNNAWYDRYTDDESSGWSATSQRPWLFRFHSGSDLAASLLSENSIKVICESTKELSSDSLQYFESPEKPKIAQTGVFKNNYIIPALGCAFPILLLSSWIFATVTLYKKDPAMPPSFQSNRA</sequence>
<feature type="transmembrane region" description="Helical" evidence="1">
    <location>
        <begin position="241"/>
        <end position="266"/>
    </location>
</feature>
<evidence type="ECO:0000313" key="3">
    <source>
        <dbReference type="Proteomes" id="UP001470230"/>
    </source>
</evidence>
<keyword evidence="1" id="KW-0812">Transmembrane</keyword>
<organism evidence="2 3">
    <name type="scientific">Tritrichomonas musculus</name>
    <dbReference type="NCBI Taxonomy" id="1915356"/>
    <lineage>
        <taxon>Eukaryota</taxon>
        <taxon>Metamonada</taxon>
        <taxon>Parabasalia</taxon>
        <taxon>Tritrichomonadida</taxon>
        <taxon>Tritrichomonadidae</taxon>
        <taxon>Tritrichomonas</taxon>
    </lineage>
</organism>
<evidence type="ECO:0000256" key="1">
    <source>
        <dbReference type="SAM" id="Phobius"/>
    </source>
</evidence>
<gene>
    <name evidence="2" type="ORF">M9Y10_023152</name>
</gene>
<reference evidence="2 3" key="1">
    <citation type="submission" date="2024-04" db="EMBL/GenBank/DDBJ databases">
        <title>Tritrichomonas musculus Genome.</title>
        <authorList>
            <person name="Alves-Ferreira E."/>
            <person name="Grigg M."/>
            <person name="Lorenzi H."/>
            <person name="Galac M."/>
        </authorList>
    </citation>
    <scope>NUCLEOTIDE SEQUENCE [LARGE SCALE GENOMIC DNA]</scope>
    <source>
        <strain evidence="2 3">EAF2021</strain>
    </source>
</reference>
<comment type="caution">
    <text evidence="2">The sequence shown here is derived from an EMBL/GenBank/DDBJ whole genome shotgun (WGS) entry which is preliminary data.</text>
</comment>
<accession>A0ABR2KUA7</accession>
<protein>
    <submittedName>
        <fullName evidence="2">Uncharacterized protein</fullName>
    </submittedName>
</protein>
<proteinExistence type="predicted"/>
<dbReference type="EMBL" id="JAPFFF010000003">
    <property type="protein sequence ID" value="KAK8894715.1"/>
    <property type="molecule type" value="Genomic_DNA"/>
</dbReference>
<evidence type="ECO:0000313" key="2">
    <source>
        <dbReference type="EMBL" id="KAK8894715.1"/>
    </source>
</evidence>
<keyword evidence="1" id="KW-0472">Membrane</keyword>
<name>A0ABR2KUA7_9EUKA</name>
<dbReference type="Proteomes" id="UP001470230">
    <property type="component" value="Unassembled WGS sequence"/>
</dbReference>